<dbReference type="Gene3D" id="3.30.460.10">
    <property type="entry name" value="Beta Polymerase, domain 2"/>
    <property type="match status" value="1"/>
</dbReference>
<dbReference type="Proteomes" id="UP000823521">
    <property type="component" value="Unassembled WGS sequence"/>
</dbReference>
<dbReference type="SUPFAM" id="SSF52540">
    <property type="entry name" value="P-loop containing nucleoside triphosphate hydrolases"/>
    <property type="match status" value="1"/>
</dbReference>
<dbReference type="NCBIfam" id="TIGR00152">
    <property type="entry name" value="dephospho-CoA kinase"/>
    <property type="match status" value="1"/>
</dbReference>
<evidence type="ECO:0000256" key="1">
    <source>
        <dbReference type="ARBA" id="ARBA00008826"/>
    </source>
</evidence>
<gene>
    <name evidence="8" type="ORF">GSF22_26010</name>
</gene>
<dbReference type="NCBIfam" id="NF002879">
    <property type="entry name" value="PRK03333.1"/>
    <property type="match status" value="1"/>
</dbReference>
<keyword evidence="8" id="KW-0418">Kinase</keyword>
<protein>
    <recommendedName>
        <fullName evidence="6">Dephospho-CoA kinase</fullName>
        <ecNumber evidence="6">2.7.1.24</ecNumber>
    </recommendedName>
</protein>
<evidence type="ECO:0000256" key="2">
    <source>
        <dbReference type="ARBA" id="ARBA00011058"/>
    </source>
</evidence>
<dbReference type="InterPro" id="IPR001977">
    <property type="entry name" value="Depp_CoAkinase"/>
</dbReference>
<evidence type="ECO:0000256" key="6">
    <source>
        <dbReference type="NCBIfam" id="TIGR00152"/>
    </source>
</evidence>
<dbReference type="PANTHER" id="PTHR10695:SF46">
    <property type="entry name" value="BIFUNCTIONAL COENZYME A SYNTHASE-RELATED"/>
    <property type="match status" value="1"/>
</dbReference>
<keyword evidence="3" id="KW-0963">Cytoplasm</keyword>
<dbReference type="InterPro" id="IPR027417">
    <property type="entry name" value="P-loop_NTPase"/>
</dbReference>
<accession>A0ABS3VY02</accession>
<dbReference type="InterPro" id="IPR007344">
    <property type="entry name" value="GrpB/CoaE"/>
</dbReference>
<dbReference type="EMBL" id="WVUH01000300">
    <property type="protein sequence ID" value="MBO4209422.1"/>
    <property type="molecule type" value="Genomic_DNA"/>
</dbReference>
<comment type="caution">
    <text evidence="8">The sequence shown here is derived from an EMBL/GenBank/DDBJ whole genome shotgun (WGS) entry which is preliminary data.</text>
</comment>
<keyword evidence="5" id="KW-0067">ATP-binding</keyword>
<name>A0ABS3VY02_MICEH</name>
<dbReference type="PROSITE" id="PS51219">
    <property type="entry name" value="DPCK"/>
    <property type="match status" value="1"/>
</dbReference>
<keyword evidence="4" id="KW-0547">Nucleotide-binding</keyword>
<comment type="similarity">
    <text evidence="1">In the N-terminal section; belongs to the CoaE family.</text>
</comment>
<reference evidence="8 9" key="1">
    <citation type="submission" date="2019-12" db="EMBL/GenBank/DDBJ databases">
        <title>Whole genome sequencing of endophytic Actinobacterium Micromonospora sp. MPMI6T.</title>
        <authorList>
            <person name="Evv R."/>
            <person name="Podile A.R."/>
        </authorList>
    </citation>
    <scope>NUCLEOTIDE SEQUENCE [LARGE SCALE GENOMIC DNA]</scope>
    <source>
        <strain evidence="8 9">MPMI6</strain>
    </source>
</reference>
<evidence type="ECO:0000256" key="3">
    <source>
        <dbReference type="ARBA" id="ARBA00022490"/>
    </source>
</evidence>
<dbReference type="InterPro" id="IPR043519">
    <property type="entry name" value="NT_sf"/>
</dbReference>
<dbReference type="PANTHER" id="PTHR10695">
    <property type="entry name" value="DEPHOSPHO-COA KINASE-RELATED"/>
    <property type="match status" value="1"/>
</dbReference>
<dbReference type="Pfam" id="PF01121">
    <property type="entry name" value="CoaE"/>
    <property type="match status" value="1"/>
</dbReference>
<dbReference type="GO" id="GO:0004140">
    <property type="term" value="F:dephospho-CoA kinase activity"/>
    <property type="evidence" value="ECO:0007669"/>
    <property type="project" value="UniProtKB-EC"/>
</dbReference>
<sequence length="314" mass="33001">LTGGIGSGKSVVASRLAGLGAVVVDSDRLAREVVAPGTDGLAEVVAAFGSQVLAPDGSLDRPALGAVVFGDEPARRRLEAIVHPRVRARSAQLAAAAPADAVLVNDVPLLVEVGLAPTYHLVLVVAAAESTRIGRLVRDRGMSEAEAVQRIRAQADDTRRQAAADVVLANDAGLAELHDAVDRLWRDRLVPYEHNLRLRRPVPGRPVSGAVVDPSWPAQYARLAARLRHALGPAAEGLRHVGPTAQGRLPERDVIDMRLTVASVAQAAAVAEPLAGAGFPAWPEPADPARSPGEWRYGSADPGRPVDLRVRVES</sequence>
<dbReference type="Pfam" id="PF04229">
    <property type="entry name" value="GrpB"/>
    <property type="match status" value="1"/>
</dbReference>
<evidence type="ECO:0000313" key="8">
    <source>
        <dbReference type="EMBL" id="MBO4209422.1"/>
    </source>
</evidence>
<comment type="similarity">
    <text evidence="2">In the C-terminal section; belongs to the UPF0157 (GrpB) family.</text>
</comment>
<dbReference type="Gene3D" id="3.40.50.300">
    <property type="entry name" value="P-loop containing nucleotide triphosphate hydrolases"/>
    <property type="match status" value="1"/>
</dbReference>
<dbReference type="HAMAP" id="MF_00376">
    <property type="entry name" value="Dephospho_CoA_kinase"/>
    <property type="match status" value="1"/>
</dbReference>
<dbReference type="SUPFAM" id="SSF81301">
    <property type="entry name" value="Nucleotidyltransferase"/>
    <property type="match status" value="1"/>
</dbReference>
<evidence type="ECO:0000256" key="4">
    <source>
        <dbReference type="ARBA" id="ARBA00022741"/>
    </source>
</evidence>
<dbReference type="CDD" id="cd02022">
    <property type="entry name" value="DPCK"/>
    <property type="match status" value="1"/>
</dbReference>
<feature type="compositionally biased region" description="Basic and acidic residues" evidence="7">
    <location>
        <begin position="304"/>
        <end position="314"/>
    </location>
</feature>
<evidence type="ECO:0000256" key="5">
    <source>
        <dbReference type="ARBA" id="ARBA00022840"/>
    </source>
</evidence>
<evidence type="ECO:0000256" key="7">
    <source>
        <dbReference type="SAM" id="MobiDB-lite"/>
    </source>
</evidence>
<dbReference type="EC" id="2.7.1.24" evidence="6"/>
<organism evidence="8 9">
    <name type="scientific">Micromonospora echinofusca</name>
    <dbReference type="NCBI Taxonomy" id="47858"/>
    <lineage>
        <taxon>Bacteria</taxon>
        <taxon>Bacillati</taxon>
        <taxon>Actinomycetota</taxon>
        <taxon>Actinomycetes</taxon>
        <taxon>Micromonosporales</taxon>
        <taxon>Micromonosporaceae</taxon>
        <taxon>Micromonospora</taxon>
    </lineage>
</organism>
<feature type="non-terminal residue" evidence="8">
    <location>
        <position position="1"/>
    </location>
</feature>
<keyword evidence="8" id="KW-0808">Transferase</keyword>
<evidence type="ECO:0000313" key="9">
    <source>
        <dbReference type="Proteomes" id="UP000823521"/>
    </source>
</evidence>
<proteinExistence type="inferred from homology"/>
<keyword evidence="9" id="KW-1185">Reference proteome</keyword>
<feature type="region of interest" description="Disordered" evidence="7">
    <location>
        <begin position="277"/>
        <end position="314"/>
    </location>
</feature>